<sequence>MRDYLLFIDIEASGLPRNWDVPYAEEGNWPHTVQVAWLVYTKDGQLVKAQDHYIQPLDFEVSPSSIEIHSLTPEFLLAHGQSREEVLLKLQKDLEQYQPMVVGHFMQFDFHVLSADFYRAGLPSPFENLPVFCTMVASMELTHLPRKKYLRLGELYSNLFHTSLENQHNAVVDAQATAESYFELRKRRVITPASIAEQQENRYSTQKNPPVKRAYPLWIAAALGAILFILFLFYWL</sequence>
<keyword evidence="2" id="KW-0378">Hydrolase</keyword>
<keyword evidence="4" id="KW-0472">Membrane</keyword>
<dbReference type="PANTHER" id="PTHR30231:SF4">
    <property type="entry name" value="PROTEIN NEN2"/>
    <property type="match status" value="1"/>
</dbReference>
<keyword evidence="7" id="KW-1185">Reference proteome</keyword>
<feature type="domain" description="Exonuclease" evidence="5">
    <location>
        <begin position="4"/>
        <end position="190"/>
    </location>
</feature>
<keyword evidence="1" id="KW-0540">Nuclease</keyword>
<evidence type="ECO:0000256" key="4">
    <source>
        <dbReference type="SAM" id="Phobius"/>
    </source>
</evidence>
<evidence type="ECO:0000256" key="3">
    <source>
        <dbReference type="ARBA" id="ARBA00022839"/>
    </source>
</evidence>
<dbReference type="CDD" id="cd06127">
    <property type="entry name" value="DEDDh"/>
    <property type="match status" value="1"/>
</dbReference>
<protein>
    <submittedName>
        <fullName evidence="6">3'-5' exonuclease</fullName>
    </submittedName>
</protein>
<name>A0ABR6VX70_9BACT</name>
<reference evidence="6 7" key="1">
    <citation type="journal article" date="2019" name="Int. J. Syst. Evol. Microbiol.">
        <title>Rufibacter sediminis sp. nov., isolated from freshwater lake sediment.</title>
        <authorList>
            <person name="Qu J.H."/>
            <person name="Zhang L.J."/>
            <person name="Fu Y.H."/>
            <person name="Li H.F."/>
        </authorList>
    </citation>
    <scope>NUCLEOTIDE SEQUENCE [LARGE SCALE GENOMIC DNA]</scope>
    <source>
        <strain evidence="6 7">H-1</strain>
    </source>
</reference>
<gene>
    <name evidence="6" type="ORF">H7U12_19040</name>
</gene>
<dbReference type="SMART" id="SM00479">
    <property type="entry name" value="EXOIII"/>
    <property type="match status" value="1"/>
</dbReference>
<dbReference type="Gene3D" id="3.30.420.10">
    <property type="entry name" value="Ribonuclease H-like superfamily/Ribonuclease H"/>
    <property type="match status" value="1"/>
</dbReference>
<keyword evidence="4" id="KW-1133">Transmembrane helix</keyword>
<dbReference type="Proteomes" id="UP000659698">
    <property type="component" value="Unassembled WGS sequence"/>
</dbReference>
<feature type="transmembrane region" description="Helical" evidence="4">
    <location>
        <begin position="215"/>
        <end position="235"/>
    </location>
</feature>
<dbReference type="EMBL" id="JACOAF010000044">
    <property type="protein sequence ID" value="MBC3541797.1"/>
    <property type="molecule type" value="Genomic_DNA"/>
</dbReference>
<proteinExistence type="predicted"/>
<keyword evidence="4" id="KW-0812">Transmembrane</keyword>
<evidence type="ECO:0000256" key="1">
    <source>
        <dbReference type="ARBA" id="ARBA00022722"/>
    </source>
</evidence>
<keyword evidence="3 6" id="KW-0269">Exonuclease</keyword>
<evidence type="ECO:0000313" key="6">
    <source>
        <dbReference type="EMBL" id="MBC3541797.1"/>
    </source>
</evidence>
<dbReference type="Pfam" id="PF00929">
    <property type="entry name" value="RNase_T"/>
    <property type="match status" value="1"/>
</dbReference>
<dbReference type="InterPro" id="IPR013520">
    <property type="entry name" value="Ribonucl_H"/>
</dbReference>
<dbReference type="InterPro" id="IPR012337">
    <property type="entry name" value="RNaseH-like_sf"/>
</dbReference>
<evidence type="ECO:0000259" key="5">
    <source>
        <dbReference type="SMART" id="SM00479"/>
    </source>
</evidence>
<dbReference type="SUPFAM" id="SSF53098">
    <property type="entry name" value="Ribonuclease H-like"/>
    <property type="match status" value="1"/>
</dbReference>
<accession>A0ABR6VX70</accession>
<dbReference type="GO" id="GO:0004527">
    <property type="term" value="F:exonuclease activity"/>
    <property type="evidence" value="ECO:0007669"/>
    <property type="project" value="UniProtKB-KW"/>
</dbReference>
<dbReference type="InterPro" id="IPR036397">
    <property type="entry name" value="RNaseH_sf"/>
</dbReference>
<organism evidence="6 7">
    <name type="scientific">Rufibacter sediminis</name>
    <dbReference type="NCBI Taxonomy" id="2762756"/>
    <lineage>
        <taxon>Bacteria</taxon>
        <taxon>Pseudomonadati</taxon>
        <taxon>Bacteroidota</taxon>
        <taxon>Cytophagia</taxon>
        <taxon>Cytophagales</taxon>
        <taxon>Hymenobacteraceae</taxon>
        <taxon>Rufibacter</taxon>
    </lineage>
</organism>
<dbReference type="PANTHER" id="PTHR30231">
    <property type="entry name" value="DNA POLYMERASE III SUBUNIT EPSILON"/>
    <property type="match status" value="1"/>
</dbReference>
<dbReference type="RefSeq" id="WP_186641072.1">
    <property type="nucleotide sequence ID" value="NZ_JACOAF010000044.1"/>
</dbReference>
<evidence type="ECO:0000256" key="2">
    <source>
        <dbReference type="ARBA" id="ARBA00022801"/>
    </source>
</evidence>
<comment type="caution">
    <text evidence="6">The sequence shown here is derived from an EMBL/GenBank/DDBJ whole genome shotgun (WGS) entry which is preliminary data.</text>
</comment>
<evidence type="ECO:0000313" key="7">
    <source>
        <dbReference type="Proteomes" id="UP000659698"/>
    </source>
</evidence>